<evidence type="ECO:0000313" key="3">
    <source>
        <dbReference type="Proteomes" id="UP000235828"/>
    </source>
</evidence>
<keyword evidence="3" id="KW-1185">Reference proteome</keyword>
<evidence type="ECO:0000256" key="1">
    <source>
        <dbReference type="SAM" id="MobiDB-lite"/>
    </source>
</evidence>
<dbReference type="EMBL" id="LT960612">
    <property type="protein sequence ID" value="SON52087.1"/>
    <property type="molecule type" value="Genomic_DNA"/>
</dbReference>
<feature type="region of interest" description="Disordered" evidence="1">
    <location>
        <begin position="1"/>
        <end position="21"/>
    </location>
</feature>
<evidence type="ECO:0000313" key="2">
    <source>
        <dbReference type="EMBL" id="SON52087.1"/>
    </source>
</evidence>
<dbReference type="AlphaFoldDB" id="A0A2N8ZJL7"/>
<name>A0A2N8ZJL7_9VIBR</name>
<accession>A0A2N8ZJL7</accession>
<gene>
    <name evidence="2" type="ORF">VTAP4600_B0476</name>
</gene>
<proteinExistence type="predicted"/>
<dbReference type="KEGG" id="vta:B0476"/>
<protein>
    <submittedName>
        <fullName evidence="2">Uncharacterized protein</fullName>
    </submittedName>
</protein>
<organism evidence="2 3">
    <name type="scientific">Vibrio tapetis subsp. tapetis</name>
    <dbReference type="NCBI Taxonomy" id="1671868"/>
    <lineage>
        <taxon>Bacteria</taxon>
        <taxon>Pseudomonadati</taxon>
        <taxon>Pseudomonadota</taxon>
        <taxon>Gammaproteobacteria</taxon>
        <taxon>Vibrionales</taxon>
        <taxon>Vibrionaceae</taxon>
        <taxon>Vibrio</taxon>
    </lineage>
</organism>
<reference evidence="2 3" key="1">
    <citation type="submission" date="2017-10" db="EMBL/GenBank/DDBJ databases">
        <authorList>
            <person name="Banno H."/>
            <person name="Chua N.-H."/>
        </authorList>
    </citation>
    <scope>NUCLEOTIDE SEQUENCE [LARGE SCALE GENOMIC DNA]</scope>
    <source>
        <strain evidence="2">Vibrio tapetis CECT4600</strain>
    </source>
</reference>
<feature type="compositionally biased region" description="Basic and acidic residues" evidence="1">
    <location>
        <begin position="1"/>
        <end position="11"/>
    </location>
</feature>
<dbReference type="Proteomes" id="UP000235828">
    <property type="component" value="Chromosome B"/>
</dbReference>
<sequence>MHYDTRYTERRAHYHSQQGPWNSQMVNDEMLRVVGIKMKQSFKGCCHGNISGANEYAD</sequence>